<gene>
    <name evidence="1" type="ORF">S01H1_07874</name>
</gene>
<name>X0T7Q2_9ZZZZ</name>
<organism evidence="1">
    <name type="scientific">marine sediment metagenome</name>
    <dbReference type="NCBI Taxonomy" id="412755"/>
    <lineage>
        <taxon>unclassified sequences</taxon>
        <taxon>metagenomes</taxon>
        <taxon>ecological metagenomes</taxon>
    </lineage>
</organism>
<accession>X0T7Q2</accession>
<proteinExistence type="predicted"/>
<dbReference type="EMBL" id="BARS01004040">
    <property type="protein sequence ID" value="GAF72105.1"/>
    <property type="molecule type" value="Genomic_DNA"/>
</dbReference>
<comment type="caution">
    <text evidence="1">The sequence shown here is derived from an EMBL/GenBank/DDBJ whole genome shotgun (WGS) entry which is preliminary data.</text>
</comment>
<sequence length="97" mass="11167">MISSIEPKAFELVCYMVTSACNLLNENRLYGPFRLIDAASRLIALLEKEGVKSKRLKEIQERIVAGQYRVMEDEKVFTDFLQDLVLDLIPLMEDKTV</sequence>
<dbReference type="InterPro" id="IPR046074">
    <property type="entry name" value="DUF6092"/>
</dbReference>
<reference evidence="1" key="1">
    <citation type="journal article" date="2014" name="Front. Microbiol.">
        <title>High frequency of phylogenetically diverse reductive dehalogenase-homologous genes in deep subseafloor sedimentary metagenomes.</title>
        <authorList>
            <person name="Kawai M."/>
            <person name="Futagami T."/>
            <person name="Toyoda A."/>
            <person name="Takaki Y."/>
            <person name="Nishi S."/>
            <person name="Hori S."/>
            <person name="Arai W."/>
            <person name="Tsubouchi T."/>
            <person name="Morono Y."/>
            <person name="Uchiyama I."/>
            <person name="Ito T."/>
            <person name="Fujiyama A."/>
            <person name="Inagaki F."/>
            <person name="Takami H."/>
        </authorList>
    </citation>
    <scope>NUCLEOTIDE SEQUENCE</scope>
    <source>
        <strain evidence="1">Expedition CK06-06</strain>
    </source>
</reference>
<protein>
    <submittedName>
        <fullName evidence="1">Uncharacterized protein</fullName>
    </submittedName>
</protein>
<evidence type="ECO:0000313" key="1">
    <source>
        <dbReference type="EMBL" id="GAF72105.1"/>
    </source>
</evidence>
<dbReference type="Pfam" id="PF19585">
    <property type="entry name" value="DUF6092"/>
    <property type="match status" value="1"/>
</dbReference>
<dbReference type="AlphaFoldDB" id="X0T7Q2"/>